<evidence type="ECO:0000313" key="3">
    <source>
        <dbReference type="Proteomes" id="UP000288805"/>
    </source>
</evidence>
<proteinExistence type="predicted"/>
<reference evidence="2 3" key="1">
    <citation type="journal article" date="2018" name="PLoS Genet.">
        <title>Population sequencing reveals clonal diversity and ancestral inbreeding in the grapevine cultivar Chardonnay.</title>
        <authorList>
            <person name="Roach M.J."/>
            <person name="Johnson D.L."/>
            <person name="Bohlmann J."/>
            <person name="van Vuuren H.J."/>
            <person name="Jones S.J."/>
            <person name="Pretorius I.S."/>
            <person name="Schmidt S.A."/>
            <person name="Borneman A.R."/>
        </authorList>
    </citation>
    <scope>NUCLEOTIDE SEQUENCE [LARGE SCALE GENOMIC DNA]</scope>
    <source>
        <strain evidence="3">cv. Chardonnay</strain>
        <tissue evidence="2">Leaf</tissue>
    </source>
</reference>
<feature type="compositionally biased region" description="Low complexity" evidence="1">
    <location>
        <begin position="289"/>
        <end position="299"/>
    </location>
</feature>
<evidence type="ECO:0000256" key="1">
    <source>
        <dbReference type="SAM" id="MobiDB-lite"/>
    </source>
</evidence>
<feature type="region of interest" description="Disordered" evidence="1">
    <location>
        <begin position="286"/>
        <end position="312"/>
    </location>
</feature>
<comment type="caution">
    <text evidence="2">The sequence shown here is derived from an EMBL/GenBank/DDBJ whole genome shotgun (WGS) entry which is preliminary data.</text>
</comment>
<sequence length="400" mass="44486">MPGISGCVGCPSGNPSWLGMSITSGIQTEGNLFPLMPNGDCIGSEGSSAYLGQTKGNIEWRMGWVIGYNNYVGPRRFPHGPTPLSLMVKEGVTSTNGRSQQSGRQNTKVRRLKSERPIGALSEQEFRARFHISDTIPIELTDDETLSDADISNNLVYFTKKQYATRLHLPIPSLFKQFLHFTQIPPISQKERFNLSAHIPSIQMVIGLLDSCKRLGQGTCSSIQSLDCKERRGCLAKWVEKASFTWLNKDLPFYEVTCLVDSKTRQARLEEQERKCQEGTLRQALVAGRPSSSSVVRPPAQKKKKTMAHPIQKARTLLPTSPSSSSASSSSSFSHFLSFSNEPEIGVGQLMPPIICEEEEEEKDMASNLRVEFPERQCKHLSESTLSIPLIRRKSARNLP</sequence>
<gene>
    <name evidence="2" type="ORF">CK203_050903</name>
</gene>
<protein>
    <submittedName>
        <fullName evidence="2">Uncharacterized protein</fullName>
    </submittedName>
</protein>
<organism evidence="2 3">
    <name type="scientific">Vitis vinifera</name>
    <name type="common">Grape</name>
    <dbReference type="NCBI Taxonomy" id="29760"/>
    <lineage>
        <taxon>Eukaryota</taxon>
        <taxon>Viridiplantae</taxon>
        <taxon>Streptophyta</taxon>
        <taxon>Embryophyta</taxon>
        <taxon>Tracheophyta</taxon>
        <taxon>Spermatophyta</taxon>
        <taxon>Magnoliopsida</taxon>
        <taxon>eudicotyledons</taxon>
        <taxon>Gunneridae</taxon>
        <taxon>Pentapetalae</taxon>
        <taxon>rosids</taxon>
        <taxon>Vitales</taxon>
        <taxon>Vitaceae</taxon>
        <taxon>Viteae</taxon>
        <taxon>Vitis</taxon>
    </lineage>
</organism>
<accession>A0A438GQU0</accession>
<dbReference type="Proteomes" id="UP000288805">
    <property type="component" value="Unassembled WGS sequence"/>
</dbReference>
<dbReference type="EMBL" id="QGNW01000367">
    <property type="protein sequence ID" value="RVW74579.1"/>
    <property type="molecule type" value="Genomic_DNA"/>
</dbReference>
<dbReference type="AlphaFoldDB" id="A0A438GQU0"/>
<evidence type="ECO:0000313" key="2">
    <source>
        <dbReference type="EMBL" id="RVW74579.1"/>
    </source>
</evidence>
<name>A0A438GQU0_VITVI</name>